<comment type="similarity">
    <text evidence="6">Belongs to the GOT1 family.</text>
</comment>
<evidence type="ECO:0000256" key="2">
    <source>
        <dbReference type="ARBA" id="ARBA00022692"/>
    </source>
</evidence>
<comment type="caution">
    <text evidence="8">The sequence shown here is derived from an EMBL/GenBank/DDBJ whole genome shotgun (WGS) entry which is preliminary data.</text>
</comment>
<evidence type="ECO:0000256" key="6">
    <source>
        <dbReference type="ARBA" id="ARBA00025799"/>
    </source>
</evidence>
<dbReference type="STRING" id="1173061.A0A0J9XDV5"/>
<dbReference type="GO" id="GO:0042147">
    <property type="term" value="P:retrograde transport, endosome to Golgi"/>
    <property type="evidence" value="ECO:0007669"/>
    <property type="project" value="InterPro"/>
</dbReference>
<dbReference type="Proteomes" id="UP000242525">
    <property type="component" value="Unassembled WGS sequence"/>
</dbReference>
<keyword evidence="2 7" id="KW-0812">Transmembrane</keyword>
<dbReference type="PANTHER" id="PTHR21493:SF9">
    <property type="entry name" value="GOLGI TRANSPORT PROTEIN 1-RELATED"/>
    <property type="match status" value="1"/>
</dbReference>
<comment type="subcellular location">
    <subcellularLocation>
        <location evidence="1">Golgi apparatus membrane</location>
        <topology evidence="1">Multi-pass membrane protein</topology>
    </subcellularLocation>
</comment>
<sequence>MWLTDLQKFGVGFTAAGVFFFILGIMTFFDSALLAFGNILFLAGLFLIIGLQKTFNFFFKRPPQKLKGTVCFILGVGLILFKYSFIGFIIELFGILILFGDFFGVIIGFLRSLPIIGPILSSPRIAPVIDRLGGVRILPL</sequence>
<name>A0A0J9XDV5_GEOCN</name>
<dbReference type="GO" id="GO:0030134">
    <property type="term" value="C:COPII-coated ER to Golgi transport vesicle"/>
    <property type="evidence" value="ECO:0007669"/>
    <property type="project" value="TreeGrafter"/>
</dbReference>
<dbReference type="AlphaFoldDB" id="A0A0J9XDV5"/>
<evidence type="ECO:0000313" key="8">
    <source>
        <dbReference type="EMBL" id="CDO55458.1"/>
    </source>
</evidence>
<organism evidence="8 9">
    <name type="scientific">Geotrichum candidum</name>
    <name type="common">Oospora lactis</name>
    <name type="synonym">Dipodascus geotrichum</name>
    <dbReference type="NCBI Taxonomy" id="1173061"/>
    <lineage>
        <taxon>Eukaryota</taxon>
        <taxon>Fungi</taxon>
        <taxon>Dikarya</taxon>
        <taxon>Ascomycota</taxon>
        <taxon>Saccharomycotina</taxon>
        <taxon>Dipodascomycetes</taxon>
        <taxon>Dipodascales</taxon>
        <taxon>Dipodascaceae</taxon>
        <taxon>Geotrichum</taxon>
    </lineage>
</organism>
<accession>A0A0J9XDV5</accession>
<reference evidence="8" key="1">
    <citation type="submission" date="2014-03" db="EMBL/GenBank/DDBJ databases">
        <authorList>
            <person name="Casaregola S."/>
        </authorList>
    </citation>
    <scope>NUCLEOTIDE SEQUENCE [LARGE SCALE GENOMIC DNA]</scope>
    <source>
        <strain evidence="8">CLIB 918</strain>
    </source>
</reference>
<dbReference type="Pfam" id="PF04178">
    <property type="entry name" value="Got1"/>
    <property type="match status" value="1"/>
</dbReference>
<evidence type="ECO:0000256" key="4">
    <source>
        <dbReference type="ARBA" id="ARBA00023034"/>
    </source>
</evidence>
<feature type="transmembrane region" description="Helical" evidence="7">
    <location>
        <begin position="9"/>
        <end position="29"/>
    </location>
</feature>
<dbReference type="OrthoDB" id="204784at2759"/>
<keyword evidence="3 7" id="KW-1133">Transmembrane helix</keyword>
<dbReference type="EMBL" id="CCBN010000011">
    <property type="protein sequence ID" value="CDO55458.1"/>
    <property type="molecule type" value="Genomic_DNA"/>
</dbReference>
<evidence type="ECO:0000256" key="3">
    <source>
        <dbReference type="ARBA" id="ARBA00022989"/>
    </source>
</evidence>
<dbReference type="InterPro" id="IPR045176">
    <property type="entry name" value="Got1"/>
</dbReference>
<evidence type="ECO:0000256" key="1">
    <source>
        <dbReference type="ARBA" id="ARBA00004653"/>
    </source>
</evidence>
<dbReference type="GO" id="GO:0000137">
    <property type="term" value="C:Golgi cis cisterna"/>
    <property type="evidence" value="ECO:0007669"/>
    <property type="project" value="TreeGrafter"/>
</dbReference>
<evidence type="ECO:0000313" key="9">
    <source>
        <dbReference type="Proteomes" id="UP000242525"/>
    </source>
</evidence>
<evidence type="ECO:0000256" key="7">
    <source>
        <dbReference type="SAM" id="Phobius"/>
    </source>
</evidence>
<dbReference type="GO" id="GO:0000139">
    <property type="term" value="C:Golgi membrane"/>
    <property type="evidence" value="ECO:0007669"/>
    <property type="project" value="UniProtKB-SubCell"/>
</dbReference>
<proteinExistence type="inferred from homology"/>
<dbReference type="InterPro" id="IPR007305">
    <property type="entry name" value="Vesicle_transpt_Got1/SFT2"/>
</dbReference>
<dbReference type="GO" id="GO:0006888">
    <property type="term" value="P:endoplasmic reticulum to Golgi vesicle-mediated transport"/>
    <property type="evidence" value="ECO:0007669"/>
    <property type="project" value="InterPro"/>
</dbReference>
<protein>
    <submittedName>
        <fullName evidence="8">Similar to Saccharomyces cerevisiae YMR292W GOT1 Homodimeric protein that is packaged into COPII vesicles and cycles between the ER and Golgi</fullName>
    </submittedName>
</protein>
<evidence type="ECO:0000256" key="5">
    <source>
        <dbReference type="ARBA" id="ARBA00023136"/>
    </source>
</evidence>
<keyword evidence="4" id="KW-0333">Golgi apparatus</keyword>
<dbReference type="GO" id="GO:0005829">
    <property type="term" value="C:cytosol"/>
    <property type="evidence" value="ECO:0007669"/>
    <property type="project" value="GOC"/>
</dbReference>
<dbReference type="GO" id="GO:0005783">
    <property type="term" value="C:endoplasmic reticulum"/>
    <property type="evidence" value="ECO:0007669"/>
    <property type="project" value="TreeGrafter"/>
</dbReference>
<dbReference type="PANTHER" id="PTHR21493">
    <property type="entry name" value="CGI-141-RELATED/LIPASE CONTAINING PROTEIN"/>
    <property type="match status" value="1"/>
</dbReference>
<keyword evidence="5 7" id="KW-0472">Membrane</keyword>
<keyword evidence="9" id="KW-1185">Reference proteome</keyword>
<feature type="transmembrane region" description="Helical" evidence="7">
    <location>
        <begin position="66"/>
        <end position="86"/>
    </location>
</feature>
<gene>
    <name evidence="8" type="ORF">BN980_GECA11s01517g</name>
</gene>
<feature type="transmembrane region" description="Helical" evidence="7">
    <location>
        <begin position="35"/>
        <end position="59"/>
    </location>
</feature>